<evidence type="ECO:0000259" key="2">
    <source>
        <dbReference type="Pfam" id="PF06985"/>
    </source>
</evidence>
<evidence type="ECO:0000259" key="3">
    <source>
        <dbReference type="Pfam" id="PF26640"/>
    </source>
</evidence>
<dbReference type="Pfam" id="PF26640">
    <property type="entry name" value="DUF8212"/>
    <property type="match status" value="1"/>
</dbReference>
<feature type="domain" description="DUF8212" evidence="3">
    <location>
        <begin position="235"/>
        <end position="381"/>
    </location>
</feature>
<dbReference type="Proteomes" id="UP000313359">
    <property type="component" value="Unassembled WGS sequence"/>
</dbReference>
<dbReference type="PANTHER" id="PTHR10622">
    <property type="entry name" value="HET DOMAIN-CONTAINING PROTEIN"/>
    <property type="match status" value="1"/>
</dbReference>
<evidence type="ECO:0000313" key="5">
    <source>
        <dbReference type="Proteomes" id="UP000313359"/>
    </source>
</evidence>
<keyword evidence="5" id="KW-1185">Reference proteome</keyword>
<feature type="region of interest" description="Disordered" evidence="1">
    <location>
        <begin position="630"/>
        <end position="714"/>
    </location>
</feature>
<evidence type="ECO:0000313" key="4">
    <source>
        <dbReference type="EMBL" id="RPD57664.1"/>
    </source>
</evidence>
<name>A0A5C2S450_9APHY</name>
<dbReference type="InterPro" id="IPR058525">
    <property type="entry name" value="DUF8212"/>
</dbReference>
<dbReference type="InterPro" id="IPR010730">
    <property type="entry name" value="HET"/>
</dbReference>
<dbReference type="OrthoDB" id="2726860at2759"/>
<protein>
    <submittedName>
        <fullName evidence="4">HET-domain-containing protein</fullName>
    </submittedName>
</protein>
<feature type="compositionally biased region" description="Basic residues" evidence="1">
    <location>
        <begin position="660"/>
        <end position="672"/>
    </location>
</feature>
<feature type="region of interest" description="Disordered" evidence="1">
    <location>
        <begin position="590"/>
        <end position="614"/>
    </location>
</feature>
<accession>A0A5C2S450</accession>
<dbReference type="PANTHER" id="PTHR10622:SF10">
    <property type="entry name" value="HET DOMAIN-CONTAINING PROTEIN"/>
    <property type="match status" value="1"/>
</dbReference>
<evidence type="ECO:0000256" key="1">
    <source>
        <dbReference type="SAM" id="MobiDB-lite"/>
    </source>
</evidence>
<proteinExistence type="predicted"/>
<organism evidence="4 5">
    <name type="scientific">Lentinus tigrinus ALCF2SS1-6</name>
    <dbReference type="NCBI Taxonomy" id="1328759"/>
    <lineage>
        <taxon>Eukaryota</taxon>
        <taxon>Fungi</taxon>
        <taxon>Dikarya</taxon>
        <taxon>Basidiomycota</taxon>
        <taxon>Agaricomycotina</taxon>
        <taxon>Agaricomycetes</taxon>
        <taxon>Polyporales</taxon>
        <taxon>Polyporaceae</taxon>
        <taxon>Lentinus</taxon>
    </lineage>
</organism>
<reference evidence="4" key="1">
    <citation type="journal article" date="2018" name="Genome Biol. Evol.">
        <title>Genomics and development of Lentinus tigrinus, a white-rot wood-decaying mushroom with dimorphic fruiting bodies.</title>
        <authorList>
            <person name="Wu B."/>
            <person name="Xu Z."/>
            <person name="Knudson A."/>
            <person name="Carlson A."/>
            <person name="Chen N."/>
            <person name="Kovaka S."/>
            <person name="LaButti K."/>
            <person name="Lipzen A."/>
            <person name="Pennachio C."/>
            <person name="Riley R."/>
            <person name="Schakwitz W."/>
            <person name="Umezawa K."/>
            <person name="Ohm R.A."/>
            <person name="Grigoriev I.V."/>
            <person name="Nagy L.G."/>
            <person name="Gibbons J."/>
            <person name="Hibbett D."/>
        </authorList>
    </citation>
    <scope>NUCLEOTIDE SEQUENCE [LARGE SCALE GENOMIC DNA]</scope>
    <source>
        <strain evidence="4">ALCF2SS1-6</strain>
    </source>
</reference>
<sequence length="714" mass="80395">MWLLNTARATLTYFPGPEDVPGGYAILSHVWRENEQSFKDLQALREACALTGQNPRDRASDKIRVFCELAETHGYQWVWVDSCCIDKSSSSELSEAINSMYRYYTLAEVCYAYLFDVPTGDVKDRCSRAWTFFKESKWHTRGWTLQELLAPNTVLLLSRDWATLGTKATLSQDLWLATKIPEDVLQRRRSIGEYSIAQRMSWAARRQTTRLEDEAYCLMGIFDINMPTLYGEGRKAFHRLQGEIMKKSIDTSLFAWGITDTTNTRFALDAPTSSLQCKRHHFRFAHAFAQSPYDFLDCTDVCFVSPPELRSRVSYLRGNVVIERLPAFTDTPHGVLASIIVFDVDGTLYALLSCERRSVGLPQYEGQICLQLYRCCHTTDPTRPTYHPIRRVVQGAFLCGARNATWQDLFLSYSSVNPPDPQLELPPLVLFPPFQIFPRRLAVALKRHGVGMVQVQGEGEAIVFTMEGGSIYGKTVIVRLGICGALPSRPPWAFVDSGGSYRHDCSQHHIHDWHMGTRVFRLVLPVPWMKFGIVKNVQLSFSCSHIPSATASSTLHVDFLPPRPSDTGLSYPHNDSGADADAIIALEDRQDQSDDHGELSSAGHQASDEEAHSEGDNLFENETSVIGLTDDCWSSENGDWQDAEPSASPSRLVFLPPSQSRRRPGGPRRCQRHSLVLSSTARRAADERQAAMSDSANPRRPRKRIRIANYGDPM</sequence>
<gene>
    <name evidence="4" type="ORF">L227DRAFT_220493</name>
</gene>
<feature type="domain" description="Heterokaryon incompatibility" evidence="2">
    <location>
        <begin position="24"/>
        <end position="114"/>
    </location>
</feature>
<dbReference type="AlphaFoldDB" id="A0A5C2S450"/>
<dbReference type="Pfam" id="PF06985">
    <property type="entry name" value="HET"/>
    <property type="match status" value="1"/>
</dbReference>
<dbReference type="EMBL" id="ML122279">
    <property type="protein sequence ID" value="RPD57664.1"/>
    <property type="molecule type" value="Genomic_DNA"/>
</dbReference>